<gene>
    <name evidence="1" type="ORF">LCGC14_1933600</name>
</gene>
<evidence type="ECO:0000313" key="1">
    <source>
        <dbReference type="EMBL" id="KKL87546.1"/>
    </source>
</evidence>
<protein>
    <submittedName>
        <fullName evidence="1">Uncharacterized protein</fullName>
    </submittedName>
</protein>
<proteinExistence type="predicted"/>
<accession>A0A0F9GAN4</accession>
<reference evidence="1" key="1">
    <citation type="journal article" date="2015" name="Nature">
        <title>Complex archaea that bridge the gap between prokaryotes and eukaryotes.</title>
        <authorList>
            <person name="Spang A."/>
            <person name="Saw J.H."/>
            <person name="Jorgensen S.L."/>
            <person name="Zaremba-Niedzwiedzka K."/>
            <person name="Martijn J."/>
            <person name="Lind A.E."/>
            <person name="van Eijk R."/>
            <person name="Schleper C."/>
            <person name="Guy L."/>
            <person name="Ettema T.J."/>
        </authorList>
    </citation>
    <scope>NUCLEOTIDE SEQUENCE</scope>
</reference>
<comment type="caution">
    <text evidence="1">The sequence shown here is derived from an EMBL/GenBank/DDBJ whole genome shotgun (WGS) entry which is preliminary data.</text>
</comment>
<dbReference type="EMBL" id="LAZR01020809">
    <property type="protein sequence ID" value="KKL87546.1"/>
    <property type="molecule type" value="Genomic_DNA"/>
</dbReference>
<sequence length="68" mass="7689">MAEAEQVRAQEREWHQELHKALDAISSVRDDVKGSGREYGEMDTLLLENLLHLCLATSGLVLDHICKD</sequence>
<name>A0A0F9GAN4_9ZZZZ</name>
<organism evidence="1">
    <name type="scientific">marine sediment metagenome</name>
    <dbReference type="NCBI Taxonomy" id="412755"/>
    <lineage>
        <taxon>unclassified sequences</taxon>
        <taxon>metagenomes</taxon>
        <taxon>ecological metagenomes</taxon>
    </lineage>
</organism>
<dbReference type="AlphaFoldDB" id="A0A0F9GAN4"/>